<feature type="transmembrane region" description="Helical" evidence="13">
    <location>
        <begin position="278"/>
        <end position="297"/>
    </location>
</feature>
<comment type="similarity">
    <text evidence="2">Belongs to the ABC transporter superfamily. ABCC family. Conjugate transporter (TC 3.A.1.208) subfamily.</text>
</comment>
<dbReference type="PROSITE" id="PS00211">
    <property type="entry name" value="ABC_TRANSPORTER_1"/>
    <property type="match status" value="1"/>
</dbReference>
<dbReference type="Pfam" id="PF00005">
    <property type="entry name" value="ABC_tran"/>
    <property type="match status" value="1"/>
</dbReference>
<dbReference type="InterPro" id="IPR027417">
    <property type="entry name" value="P-loop_NTPase"/>
</dbReference>
<dbReference type="EC" id="7.6.2.2" evidence="3"/>
<dbReference type="InterPro" id="IPR044746">
    <property type="entry name" value="ABCC_6TM_D1"/>
</dbReference>
<dbReference type="FunFam" id="1.20.1560.10:FF:000002">
    <property type="entry name" value="ABC transporter C family member 5"/>
    <property type="match status" value="1"/>
</dbReference>
<comment type="subcellular location">
    <subcellularLocation>
        <location evidence="1">Membrane</location>
        <topology evidence="1">Multi-pass membrane protein</topology>
    </subcellularLocation>
</comment>
<gene>
    <name evidence="16" type="ORF">SLEP1_g47773</name>
</gene>
<feature type="domain" description="ABC transmembrane type-1" evidence="15">
    <location>
        <begin position="758"/>
        <end position="1002"/>
    </location>
</feature>
<name>A0AAV5LUC9_9ROSI</name>
<evidence type="ECO:0000256" key="12">
    <source>
        <dbReference type="ARBA" id="ARBA00034018"/>
    </source>
</evidence>
<dbReference type="GO" id="GO:0016887">
    <property type="term" value="F:ATP hydrolysis activity"/>
    <property type="evidence" value="ECO:0007669"/>
    <property type="project" value="InterPro"/>
</dbReference>
<keyword evidence="9" id="KW-1278">Translocase</keyword>
<dbReference type="Pfam" id="PF00664">
    <property type="entry name" value="ABC_membrane"/>
    <property type="match status" value="2"/>
</dbReference>
<dbReference type="Gene3D" id="1.20.1560.10">
    <property type="entry name" value="ABC transporter type 1, transmembrane domain"/>
    <property type="match status" value="2"/>
</dbReference>
<dbReference type="EMBL" id="BPVZ01000138">
    <property type="protein sequence ID" value="GKV40102.1"/>
    <property type="molecule type" value="Genomic_DNA"/>
</dbReference>
<keyword evidence="6" id="KW-0677">Repeat</keyword>
<feature type="transmembrane region" description="Helical" evidence="13">
    <location>
        <begin position="40"/>
        <end position="59"/>
    </location>
</feature>
<dbReference type="FunFam" id="1.20.1560.10:FF:000003">
    <property type="entry name" value="ABC transporter C family member 10"/>
    <property type="match status" value="1"/>
</dbReference>
<keyword evidence="10 13" id="KW-1133">Transmembrane helix</keyword>
<feature type="transmembrane region" description="Helical" evidence="13">
    <location>
        <begin position="114"/>
        <end position="134"/>
    </location>
</feature>
<dbReference type="GO" id="GO:0008559">
    <property type="term" value="F:ABC-type xenobiotic transporter activity"/>
    <property type="evidence" value="ECO:0007669"/>
    <property type="project" value="UniProtKB-EC"/>
</dbReference>
<keyword evidence="8" id="KW-0067">ATP-binding</keyword>
<evidence type="ECO:0000259" key="14">
    <source>
        <dbReference type="PROSITE" id="PS50893"/>
    </source>
</evidence>
<evidence type="ECO:0000256" key="3">
    <source>
        <dbReference type="ARBA" id="ARBA00012191"/>
    </source>
</evidence>
<dbReference type="AlphaFoldDB" id="A0AAV5LUC9"/>
<dbReference type="CDD" id="cd18580">
    <property type="entry name" value="ABC_6TM_ABCC_D2"/>
    <property type="match status" value="1"/>
</dbReference>
<evidence type="ECO:0000313" key="16">
    <source>
        <dbReference type="EMBL" id="GKV40102.1"/>
    </source>
</evidence>
<feature type="transmembrane region" description="Helical" evidence="13">
    <location>
        <begin position="747"/>
        <end position="773"/>
    </location>
</feature>
<dbReference type="SUPFAM" id="SSF90123">
    <property type="entry name" value="ABC transporter transmembrane region"/>
    <property type="match status" value="2"/>
</dbReference>
<feature type="transmembrane region" description="Helical" evidence="13">
    <location>
        <begin position="179"/>
        <end position="197"/>
    </location>
</feature>
<dbReference type="FunFam" id="3.40.50.300:FF:000508">
    <property type="entry name" value="ABC transporter C family member 5"/>
    <property type="match status" value="1"/>
</dbReference>
<organism evidence="16 17">
    <name type="scientific">Rubroshorea leprosula</name>
    <dbReference type="NCBI Taxonomy" id="152421"/>
    <lineage>
        <taxon>Eukaryota</taxon>
        <taxon>Viridiplantae</taxon>
        <taxon>Streptophyta</taxon>
        <taxon>Embryophyta</taxon>
        <taxon>Tracheophyta</taxon>
        <taxon>Spermatophyta</taxon>
        <taxon>Magnoliopsida</taxon>
        <taxon>eudicotyledons</taxon>
        <taxon>Gunneridae</taxon>
        <taxon>Pentapetalae</taxon>
        <taxon>rosids</taxon>
        <taxon>malvids</taxon>
        <taxon>Malvales</taxon>
        <taxon>Dipterocarpaceae</taxon>
        <taxon>Rubroshorea</taxon>
    </lineage>
</organism>
<evidence type="ECO:0000256" key="4">
    <source>
        <dbReference type="ARBA" id="ARBA00022448"/>
    </source>
</evidence>
<dbReference type="InterPro" id="IPR003593">
    <property type="entry name" value="AAA+_ATPase"/>
</dbReference>
<evidence type="ECO:0000256" key="8">
    <source>
        <dbReference type="ARBA" id="ARBA00022840"/>
    </source>
</evidence>
<dbReference type="InterPro" id="IPR050173">
    <property type="entry name" value="ABC_transporter_C-like"/>
</dbReference>
<dbReference type="InterPro" id="IPR017871">
    <property type="entry name" value="ABC_transporter-like_CS"/>
</dbReference>
<dbReference type="CDD" id="cd18579">
    <property type="entry name" value="ABC_6TM_ABCC_D1"/>
    <property type="match status" value="1"/>
</dbReference>
<evidence type="ECO:0000313" key="17">
    <source>
        <dbReference type="Proteomes" id="UP001054252"/>
    </source>
</evidence>
<keyword evidence="11 13" id="KW-0472">Membrane</keyword>
<evidence type="ECO:0000256" key="13">
    <source>
        <dbReference type="SAM" id="Phobius"/>
    </source>
</evidence>
<keyword evidence="7" id="KW-0547">Nucleotide-binding</keyword>
<feature type="transmembrane region" description="Helical" evidence="13">
    <location>
        <begin position="360"/>
        <end position="385"/>
    </location>
</feature>
<comment type="caution">
    <text evidence="16">The sequence shown here is derived from an EMBL/GenBank/DDBJ whole genome shotgun (WGS) entry which is preliminary data.</text>
</comment>
<dbReference type="PANTHER" id="PTHR24223">
    <property type="entry name" value="ATP-BINDING CASSETTE SUB-FAMILY C"/>
    <property type="match status" value="1"/>
</dbReference>
<dbReference type="PROSITE" id="PS50893">
    <property type="entry name" value="ABC_TRANSPORTER_2"/>
    <property type="match status" value="1"/>
</dbReference>
<feature type="transmembrane region" description="Helical" evidence="13">
    <location>
        <begin position="79"/>
        <end position="102"/>
    </location>
</feature>
<evidence type="ECO:0000256" key="7">
    <source>
        <dbReference type="ARBA" id="ARBA00022741"/>
    </source>
</evidence>
<dbReference type="Pfam" id="PF24358">
    <property type="entry name" value="ABCC10_N"/>
    <property type="match status" value="1"/>
</dbReference>
<keyword evidence="17" id="KW-1185">Reference proteome</keyword>
<evidence type="ECO:0000256" key="11">
    <source>
        <dbReference type="ARBA" id="ARBA00023136"/>
    </source>
</evidence>
<feature type="transmembrane region" description="Helical" evidence="13">
    <location>
        <begin position="871"/>
        <end position="899"/>
    </location>
</feature>
<dbReference type="SUPFAM" id="SSF52540">
    <property type="entry name" value="P-loop containing nucleoside triphosphate hydrolases"/>
    <property type="match status" value="1"/>
</dbReference>
<reference evidence="16 17" key="1">
    <citation type="journal article" date="2021" name="Commun. Biol.">
        <title>The genome of Shorea leprosula (Dipterocarpaceae) highlights the ecological relevance of drought in aseasonal tropical rainforests.</title>
        <authorList>
            <person name="Ng K.K.S."/>
            <person name="Kobayashi M.J."/>
            <person name="Fawcett J.A."/>
            <person name="Hatakeyama M."/>
            <person name="Paape T."/>
            <person name="Ng C.H."/>
            <person name="Ang C.C."/>
            <person name="Tnah L.H."/>
            <person name="Lee C.T."/>
            <person name="Nishiyama T."/>
            <person name="Sese J."/>
            <person name="O'Brien M.J."/>
            <person name="Copetti D."/>
            <person name="Mohd Noor M.I."/>
            <person name="Ong R.C."/>
            <person name="Putra M."/>
            <person name="Sireger I.Z."/>
            <person name="Indrioko S."/>
            <person name="Kosugi Y."/>
            <person name="Izuno A."/>
            <person name="Isagi Y."/>
            <person name="Lee S.L."/>
            <person name="Shimizu K.K."/>
        </authorList>
    </citation>
    <scope>NUCLEOTIDE SEQUENCE [LARGE SCALE GENOMIC DNA]</scope>
    <source>
        <strain evidence="16">214</strain>
    </source>
</reference>
<evidence type="ECO:0000256" key="10">
    <source>
        <dbReference type="ARBA" id="ARBA00022989"/>
    </source>
</evidence>
<dbReference type="GO" id="GO:0016020">
    <property type="term" value="C:membrane"/>
    <property type="evidence" value="ECO:0007669"/>
    <property type="project" value="UniProtKB-SubCell"/>
</dbReference>
<dbReference type="GO" id="GO:0005524">
    <property type="term" value="F:ATP binding"/>
    <property type="evidence" value="ECO:0007669"/>
    <property type="project" value="UniProtKB-KW"/>
</dbReference>
<dbReference type="SMART" id="SM00382">
    <property type="entry name" value="AAA"/>
    <property type="match status" value="1"/>
</dbReference>
<keyword evidence="4" id="KW-0813">Transport</keyword>
<evidence type="ECO:0000256" key="6">
    <source>
        <dbReference type="ARBA" id="ARBA00022737"/>
    </source>
</evidence>
<feature type="transmembrane region" description="Helical" evidence="13">
    <location>
        <begin position="785"/>
        <end position="806"/>
    </location>
</feature>
<evidence type="ECO:0000256" key="1">
    <source>
        <dbReference type="ARBA" id="ARBA00004141"/>
    </source>
</evidence>
<evidence type="ECO:0000256" key="9">
    <source>
        <dbReference type="ARBA" id="ARBA00022967"/>
    </source>
</evidence>
<dbReference type="Proteomes" id="UP001054252">
    <property type="component" value="Unassembled WGS sequence"/>
</dbReference>
<dbReference type="PANTHER" id="PTHR24223:SF263">
    <property type="entry name" value="ABC-TYPE XENOBIOTIC TRANSPORTER"/>
    <property type="match status" value="1"/>
</dbReference>
<feature type="transmembrane region" description="Helical" evidence="13">
    <location>
        <begin position="975"/>
        <end position="995"/>
    </location>
</feature>
<dbReference type="Gene3D" id="3.40.50.300">
    <property type="entry name" value="P-loop containing nucleotide triphosphate hydrolases"/>
    <property type="match status" value="1"/>
</dbReference>
<accession>A0AAV5LUC9</accession>
<evidence type="ECO:0000259" key="15">
    <source>
        <dbReference type="PROSITE" id="PS50929"/>
    </source>
</evidence>
<dbReference type="InterPro" id="IPR036640">
    <property type="entry name" value="ABC1_TM_sf"/>
</dbReference>
<dbReference type="InterPro" id="IPR011527">
    <property type="entry name" value="ABC1_TM_dom"/>
</dbReference>
<dbReference type="InterPro" id="IPR003439">
    <property type="entry name" value="ABC_transporter-like_ATP-bd"/>
</dbReference>
<dbReference type="InterPro" id="IPR044726">
    <property type="entry name" value="ABCC_6TM_D2"/>
</dbReference>
<sequence>MEVSGWTVFCNNSKCAEDAGRTCSSGFSAIFSSYSCVNHAFVICVDILLLSISLFITIYKLTRKKGGATSQSHCFSSLLLFSAILNGILGAAYFGWGIWVIIQKLSADHTILPLNGWLVVFFQGFAWFLMSLFISLNAVNLPPIRSVKLCSTLAFLYAGFLCISSFQETITDRTISVKIILDILSFPGSILLLFCAFKQHDSVDTYPVNADACYTPLQGEGPDVIGQIASCPVTPFAKAGFFNAYRIGEYPYWFHQIWSTSLRLCLALFIVYYSVGWASVPALIAIVLTVAACSPLVKLQHEYQKKLMVAQGKRLKAITEALANMKVLKLYAWETHFKNVIEGLRKEEFKWISGVMAQKGCYLVLFWSSPTIVPVVAFWTCYFLGIPLDAANAFTFLSCLRIVQEPITLIPDVLGVLIEAKVSLDRIVRFLQEPELTNRNLRQKCDDIVFEHSVFIRCTEISWDTNPSSRATLRNINLTIKPGEKVAICGEVGSGKSTLLAAVLGEVPNINGIVDHHGKIAYVSQTAWIQTGSIQENILFGLVMDPIRYATVLQKCCLVKDLEMLPYGDLTEIGERGVNLSGGQKQRVQLARALYQDADIYLLDEPFSAVDAHTATRLFNDYIMGALSGKTVLLVTHQVDFLPAFSSILLMSGGEIIRDNTYDELLSSSQEFQDLVNAHNNTTETEIQVRTSRSRLPIQSTGEIQSEYVKEKSGVPSGEQLIKQEEREIGDTGLKPYLQYLSHNKGFLYFSLANIFHMMFIIGQFIQNFWLAADIQNSTVNRVKLITVYTLIGCGLAIFLFLRSLYLVVLSCSASESIFSTLLKSLFRASMSFYDSTPLGRILSRVSSDLSIIDLEIAIKSVVAVGSTMNAYLMLAVLGILAWPVVFVIIPTVYLSILLQKHYFASSKELVRINGTTKSVEASYLAESIAGAMTIRAFGEQERFFKKNLDIIDANASPYFHSFSANEWLIQRLEILCAVVLTLSALALTLIPLGASSSGLFIRSFEKNINRISSYLDQLLSNNS</sequence>
<keyword evidence="5 13" id="KW-0812">Transmembrane</keyword>
<dbReference type="PROSITE" id="PS50929">
    <property type="entry name" value="ABC_TM1F"/>
    <property type="match status" value="2"/>
</dbReference>
<dbReference type="InterPro" id="IPR056228">
    <property type="entry name" value="ABCC10-like_N"/>
</dbReference>
<feature type="domain" description="ABC transporter" evidence="14">
    <location>
        <begin position="456"/>
        <end position="678"/>
    </location>
</feature>
<comment type="catalytic activity">
    <reaction evidence="12">
        <text>ATP + H2O + xenobioticSide 1 = ADP + phosphate + xenobioticSide 2.</text>
        <dbReference type="EC" id="7.6.2.2"/>
    </reaction>
</comment>
<feature type="domain" description="ABC transmembrane type-1" evidence="15">
    <location>
        <begin position="250"/>
        <end position="419"/>
    </location>
</feature>
<evidence type="ECO:0000256" key="2">
    <source>
        <dbReference type="ARBA" id="ARBA00009726"/>
    </source>
</evidence>
<dbReference type="CDD" id="cd03250">
    <property type="entry name" value="ABCC_MRP_domain1"/>
    <property type="match status" value="1"/>
</dbReference>
<proteinExistence type="inferred from homology"/>
<protein>
    <recommendedName>
        <fullName evidence="3">ABC-type xenobiotic transporter</fullName>
        <ecNumber evidence="3">7.6.2.2</ecNumber>
    </recommendedName>
</protein>
<evidence type="ECO:0000256" key="5">
    <source>
        <dbReference type="ARBA" id="ARBA00022692"/>
    </source>
</evidence>